<dbReference type="PROSITE" id="PS51318">
    <property type="entry name" value="TAT"/>
    <property type="match status" value="1"/>
</dbReference>
<dbReference type="InterPro" id="IPR006311">
    <property type="entry name" value="TAT_signal"/>
</dbReference>
<dbReference type="EMBL" id="JAYWLC010000003">
    <property type="protein sequence ID" value="MER5171231.1"/>
    <property type="molecule type" value="Genomic_DNA"/>
</dbReference>
<comment type="subcellular location">
    <subcellularLocation>
        <location evidence="1">Periplasm</location>
    </subcellularLocation>
</comment>
<accession>A0ABV1SF25</accession>
<dbReference type="RefSeq" id="WP_350935454.1">
    <property type="nucleotide sequence ID" value="NZ_JAYWLC010000003.1"/>
</dbReference>
<dbReference type="SUPFAM" id="SSF53850">
    <property type="entry name" value="Periplasmic binding protein-like II"/>
    <property type="match status" value="1"/>
</dbReference>
<dbReference type="PANTHER" id="PTHR30006">
    <property type="entry name" value="THIAMINE-BINDING PERIPLASMIC PROTEIN-RELATED"/>
    <property type="match status" value="1"/>
</dbReference>
<sequence>MTTSPRFSRRAVLRSGVAAGAALAAPAIWTSAARAETSQITVSDVGGAVSPVLRQAFYDPFEKETGIKVVSVAQDPSPVTQIKLLVDTKSYTWDVSMTTPDHIAQLTKDKAYVADLDLGIDPADYVEGTVKKNWLGFSVFGIAMAYNSETLPGAAPTSWADYWDTEKVPGRRGLYRSPWGTLEMALLADGVAHEDLYPLDVDRAFAKLDKIRDDISVWWTAGAQNTQILQSGEVDISDTWSARAYAAKAGGAPLEMVWSGLYSVDGWSVAAGTPRMDAAQEFVRFCARPEQQAIYSSNIANGPSAKKAYEYIAEDRAAVLPTAPHNIDGLSLMDSGYWGEHYDALAERFNEWLLAG</sequence>
<comment type="caution">
    <text evidence="7">The sequence shown here is derived from an EMBL/GenBank/DDBJ whole genome shotgun (WGS) entry which is preliminary data.</text>
</comment>
<comment type="similarity">
    <text evidence="2">Belongs to the bacterial solute-binding protein 1 family.</text>
</comment>
<evidence type="ECO:0000256" key="3">
    <source>
        <dbReference type="ARBA" id="ARBA00022448"/>
    </source>
</evidence>
<dbReference type="CDD" id="cd13589">
    <property type="entry name" value="PBP2_polyamine_RpCGA009"/>
    <property type="match status" value="1"/>
</dbReference>
<dbReference type="Gene3D" id="3.40.190.10">
    <property type="entry name" value="Periplasmic binding protein-like II"/>
    <property type="match status" value="2"/>
</dbReference>
<dbReference type="InterPro" id="IPR006059">
    <property type="entry name" value="SBP"/>
</dbReference>
<organism evidence="7 8">
    <name type="scientific">Thioclava kandeliae</name>
    <dbReference type="NCBI Taxonomy" id="3070818"/>
    <lineage>
        <taxon>Bacteria</taxon>
        <taxon>Pseudomonadati</taxon>
        <taxon>Pseudomonadota</taxon>
        <taxon>Alphaproteobacteria</taxon>
        <taxon>Rhodobacterales</taxon>
        <taxon>Paracoccaceae</taxon>
        <taxon>Thioclava</taxon>
    </lineage>
</organism>
<evidence type="ECO:0000256" key="6">
    <source>
        <dbReference type="SAM" id="SignalP"/>
    </source>
</evidence>
<gene>
    <name evidence="7" type="ORF">VSX56_05515</name>
</gene>
<keyword evidence="3" id="KW-0813">Transport</keyword>
<evidence type="ECO:0000256" key="1">
    <source>
        <dbReference type="ARBA" id="ARBA00004418"/>
    </source>
</evidence>
<evidence type="ECO:0000313" key="8">
    <source>
        <dbReference type="Proteomes" id="UP001438953"/>
    </source>
</evidence>
<evidence type="ECO:0000256" key="2">
    <source>
        <dbReference type="ARBA" id="ARBA00008520"/>
    </source>
</evidence>
<dbReference type="PANTHER" id="PTHR30006:SF3">
    <property type="entry name" value="THIAMINE-BINDING PERIPLASMIC PROTEIN"/>
    <property type="match status" value="1"/>
</dbReference>
<keyword evidence="5" id="KW-0574">Periplasm</keyword>
<evidence type="ECO:0000256" key="5">
    <source>
        <dbReference type="ARBA" id="ARBA00022764"/>
    </source>
</evidence>
<reference evidence="7 8" key="2">
    <citation type="submission" date="2024-06" db="EMBL/GenBank/DDBJ databases">
        <title>Thioclava kandeliae sp. nov. from a rhizosphere soil sample of Kandelia candel in a mangrove.</title>
        <authorList>
            <person name="Mu T."/>
        </authorList>
    </citation>
    <scope>NUCLEOTIDE SEQUENCE [LARGE SCALE GENOMIC DNA]</scope>
    <source>
        <strain evidence="7 8">CPCC 100088</strain>
    </source>
</reference>
<dbReference type="Pfam" id="PF13416">
    <property type="entry name" value="SBP_bac_8"/>
    <property type="match status" value="1"/>
</dbReference>
<protein>
    <submittedName>
        <fullName evidence="7">ABC transporter substrate-binding protein</fullName>
    </submittedName>
</protein>
<feature type="signal peptide" evidence="6">
    <location>
        <begin position="1"/>
        <end position="24"/>
    </location>
</feature>
<feature type="chain" id="PRO_5047143459" evidence="6">
    <location>
        <begin position="25"/>
        <end position="356"/>
    </location>
</feature>
<reference evidence="7 8" key="1">
    <citation type="submission" date="2024-01" db="EMBL/GenBank/DDBJ databases">
        <authorList>
            <person name="Deng Y."/>
            <person name="Su J."/>
        </authorList>
    </citation>
    <scope>NUCLEOTIDE SEQUENCE [LARGE SCALE GENOMIC DNA]</scope>
    <source>
        <strain evidence="7 8">CPCC 100088</strain>
    </source>
</reference>
<keyword evidence="4 6" id="KW-0732">Signal</keyword>
<keyword evidence="8" id="KW-1185">Reference proteome</keyword>
<proteinExistence type="inferred from homology"/>
<dbReference type="Proteomes" id="UP001438953">
    <property type="component" value="Unassembled WGS sequence"/>
</dbReference>
<name>A0ABV1SF25_9RHOB</name>
<evidence type="ECO:0000256" key="4">
    <source>
        <dbReference type="ARBA" id="ARBA00022729"/>
    </source>
</evidence>
<evidence type="ECO:0000313" key="7">
    <source>
        <dbReference type="EMBL" id="MER5171231.1"/>
    </source>
</evidence>